<keyword evidence="15" id="KW-1185">Reference proteome</keyword>
<comment type="catalytic activity">
    <reaction evidence="10 11">
        <text>(R)-pantoate + NADP(+) = 2-dehydropantoate + NADPH + H(+)</text>
        <dbReference type="Rhea" id="RHEA:16233"/>
        <dbReference type="ChEBI" id="CHEBI:11561"/>
        <dbReference type="ChEBI" id="CHEBI:15378"/>
        <dbReference type="ChEBI" id="CHEBI:15980"/>
        <dbReference type="ChEBI" id="CHEBI:57783"/>
        <dbReference type="ChEBI" id="CHEBI:58349"/>
        <dbReference type="EC" id="1.1.1.169"/>
    </reaction>
</comment>
<proteinExistence type="inferred from homology"/>
<dbReference type="Gene3D" id="3.40.50.720">
    <property type="entry name" value="NAD(P)-binding Rossmann-like Domain"/>
    <property type="match status" value="1"/>
</dbReference>
<gene>
    <name evidence="14" type="ORF">QWY14_06060</name>
</gene>
<evidence type="ECO:0000256" key="3">
    <source>
        <dbReference type="ARBA" id="ARBA00007870"/>
    </source>
</evidence>
<dbReference type="NCBIfam" id="TIGR00745">
    <property type="entry name" value="apbA_panE"/>
    <property type="match status" value="1"/>
</dbReference>
<sequence length="285" mass="31556">MKFVIIGAGAVGLLTACLLKKAGNEVQLITRRQEQAELINEQGVLYGETQYMIAATTDWNSIPTEAYTIVAVKYDGLKNVFPRFHHQAIANPIIFLQNGMLHIEAIAKLPQTNIAAGSVEHGVVKLHDNEIRHTGHGVYKFALLKGDESVFKPLLSLPGIRTEWHTDADQLLFRKVLLNTLINPLTALTGLKNGELLTNPYAFGLMKNLYSELSEAFPGMATLLPFEEVKALCESTANNTSSMLADRLAGRAMELDTIILYTLNRAPIELPLLRSFYHLLKSTEV</sequence>
<comment type="function">
    <text evidence="1 11">Catalyzes the NADPH-dependent reduction of ketopantoate into pantoic acid.</text>
</comment>
<evidence type="ECO:0000313" key="14">
    <source>
        <dbReference type="EMBL" id="MDN7241347.1"/>
    </source>
</evidence>
<comment type="pathway">
    <text evidence="2 11">Cofactor biosynthesis; (R)-pantothenate biosynthesis; (R)-pantoate from 3-methyl-2-oxobutanoate: step 2/2.</text>
</comment>
<accession>A0ABT8N0C4</accession>
<evidence type="ECO:0000256" key="2">
    <source>
        <dbReference type="ARBA" id="ARBA00004994"/>
    </source>
</evidence>
<evidence type="ECO:0000256" key="7">
    <source>
        <dbReference type="ARBA" id="ARBA00022857"/>
    </source>
</evidence>
<dbReference type="PROSITE" id="PS51257">
    <property type="entry name" value="PROKAR_LIPOPROTEIN"/>
    <property type="match status" value="1"/>
</dbReference>
<dbReference type="Pfam" id="PF02558">
    <property type="entry name" value="ApbA"/>
    <property type="match status" value="1"/>
</dbReference>
<feature type="domain" description="Ketopantoate reductase N-terminal" evidence="12">
    <location>
        <begin position="4"/>
        <end position="143"/>
    </location>
</feature>
<dbReference type="SUPFAM" id="SSF51735">
    <property type="entry name" value="NAD(P)-binding Rossmann-fold domains"/>
    <property type="match status" value="1"/>
</dbReference>
<dbReference type="InterPro" id="IPR003710">
    <property type="entry name" value="ApbA"/>
</dbReference>
<dbReference type="GO" id="GO:0008677">
    <property type="term" value="F:2-dehydropantoate 2-reductase activity"/>
    <property type="evidence" value="ECO:0007669"/>
    <property type="project" value="UniProtKB-EC"/>
</dbReference>
<dbReference type="Proteomes" id="UP001172055">
    <property type="component" value="Unassembled WGS sequence"/>
</dbReference>
<dbReference type="InterPro" id="IPR008927">
    <property type="entry name" value="6-PGluconate_DH-like_C_sf"/>
</dbReference>
<dbReference type="EC" id="1.1.1.169" evidence="4 11"/>
<dbReference type="SUPFAM" id="SSF48179">
    <property type="entry name" value="6-phosphogluconate dehydrogenase C-terminal domain-like"/>
    <property type="match status" value="1"/>
</dbReference>
<evidence type="ECO:0000256" key="8">
    <source>
        <dbReference type="ARBA" id="ARBA00023002"/>
    </source>
</evidence>
<comment type="caution">
    <text evidence="14">The sequence shown here is derived from an EMBL/GenBank/DDBJ whole genome shotgun (WGS) entry which is preliminary data.</text>
</comment>
<dbReference type="Pfam" id="PF08546">
    <property type="entry name" value="ApbA_C"/>
    <property type="match status" value="1"/>
</dbReference>
<dbReference type="EMBL" id="JAUJWV010000001">
    <property type="protein sequence ID" value="MDN7241347.1"/>
    <property type="molecule type" value="Genomic_DNA"/>
</dbReference>
<evidence type="ECO:0000256" key="6">
    <source>
        <dbReference type="ARBA" id="ARBA00022655"/>
    </source>
</evidence>
<evidence type="ECO:0000256" key="5">
    <source>
        <dbReference type="ARBA" id="ARBA00019465"/>
    </source>
</evidence>
<keyword evidence="8 11" id="KW-0560">Oxidoreductase</keyword>
<evidence type="ECO:0000256" key="1">
    <source>
        <dbReference type="ARBA" id="ARBA00002919"/>
    </source>
</evidence>
<evidence type="ECO:0000313" key="15">
    <source>
        <dbReference type="Proteomes" id="UP001172055"/>
    </source>
</evidence>
<dbReference type="InterPro" id="IPR013328">
    <property type="entry name" value="6PGD_dom2"/>
</dbReference>
<feature type="domain" description="Ketopantoate reductase C-terminal" evidence="13">
    <location>
        <begin position="169"/>
        <end position="282"/>
    </location>
</feature>
<keyword evidence="7 11" id="KW-0521">NADP</keyword>
<protein>
    <recommendedName>
        <fullName evidence="5 11">2-dehydropantoate 2-reductase</fullName>
        <ecNumber evidence="4 11">1.1.1.169</ecNumber>
    </recommendedName>
    <alternativeName>
        <fullName evidence="9 11">Ketopantoate reductase</fullName>
    </alternativeName>
</protein>
<dbReference type="PANTHER" id="PTHR43765:SF2">
    <property type="entry name" value="2-DEHYDROPANTOATE 2-REDUCTASE"/>
    <property type="match status" value="1"/>
</dbReference>
<evidence type="ECO:0000256" key="9">
    <source>
        <dbReference type="ARBA" id="ARBA00032024"/>
    </source>
</evidence>
<dbReference type="InterPro" id="IPR013332">
    <property type="entry name" value="KPR_N"/>
</dbReference>
<dbReference type="InterPro" id="IPR036291">
    <property type="entry name" value="NAD(P)-bd_dom_sf"/>
</dbReference>
<reference evidence="14 15" key="1">
    <citation type="submission" date="2023-06" db="EMBL/GenBank/DDBJ databases">
        <title>Novel species in genus Planococcus.</title>
        <authorList>
            <person name="Ning S."/>
        </authorList>
    </citation>
    <scope>NUCLEOTIDE SEQUENCE [LARGE SCALE GENOMIC DNA]</scope>
    <source>
        <strain evidence="14 15">N028</strain>
    </source>
</reference>
<dbReference type="Gene3D" id="1.10.1040.10">
    <property type="entry name" value="N-(1-d-carboxylethyl)-l-norvaline Dehydrogenase, domain 2"/>
    <property type="match status" value="1"/>
</dbReference>
<evidence type="ECO:0000256" key="4">
    <source>
        <dbReference type="ARBA" id="ARBA00013014"/>
    </source>
</evidence>
<evidence type="ECO:0000256" key="10">
    <source>
        <dbReference type="ARBA" id="ARBA00048793"/>
    </source>
</evidence>
<dbReference type="InterPro" id="IPR013752">
    <property type="entry name" value="KPA_reductase"/>
</dbReference>
<dbReference type="RefSeq" id="WP_301723029.1">
    <property type="nucleotide sequence ID" value="NZ_JAUJWV010000001.1"/>
</dbReference>
<keyword evidence="6 11" id="KW-0566">Pantothenate biosynthesis</keyword>
<name>A0ABT8N0C4_9BACL</name>
<evidence type="ECO:0000259" key="12">
    <source>
        <dbReference type="Pfam" id="PF02558"/>
    </source>
</evidence>
<dbReference type="InterPro" id="IPR050838">
    <property type="entry name" value="Ketopantoate_reductase"/>
</dbReference>
<evidence type="ECO:0000256" key="11">
    <source>
        <dbReference type="RuleBase" id="RU362068"/>
    </source>
</evidence>
<organism evidence="14 15">
    <name type="scientific">Planococcus shixiaomingii</name>
    <dbReference type="NCBI Taxonomy" id="3058393"/>
    <lineage>
        <taxon>Bacteria</taxon>
        <taxon>Bacillati</taxon>
        <taxon>Bacillota</taxon>
        <taxon>Bacilli</taxon>
        <taxon>Bacillales</taxon>
        <taxon>Caryophanaceae</taxon>
        <taxon>Planococcus</taxon>
    </lineage>
</organism>
<dbReference type="PANTHER" id="PTHR43765">
    <property type="entry name" value="2-DEHYDROPANTOATE 2-REDUCTASE-RELATED"/>
    <property type="match status" value="1"/>
</dbReference>
<comment type="similarity">
    <text evidence="3 11">Belongs to the ketopantoate reductase family.</text>
</comment>
<evidence type="ECO:0000259" key="13">
    <source>
        <dbReference type="Pfam" id="PF08546"/>
    </source>
</evidence>